<dbReference type="Gene3D" id="3.40.47.10">
    <property type="match status" value="2"/>
</dbReference>
<dbReference type="GO" id="GO:0004315">
    <property type="term" value="F:3-oxoacyl-[acyl-carrier-protein] synthase activity"/>
    <property type="evidence" value="ECO:0007669"/>
    <property type="project" value="InterPro"/>
</dbReference>
<evidence type="ECO:0000256" key="2">
    <source>
        <dbReference type="ARBA" id="ARBA00022553"/>
    </source>
</evidence>
<dbReference type="InterPro" id="IPR009081">
    <property type="entry name" value="PP-bd_ACP"/>
</dbReference>
<accession>A0A5B8MSB9</accession>
<keyword evidence="8" id="KW-1185">Reference proteome</keyword>
<dbReference type="Pfam" id="PF00109">
    <property type="entry name" value="ketoacyl-synt"/>
    <property type="match status" value="2"/>
</dbReference>
<dbReference type="OrthoDB" id="515223at2759"/>
<dbReference type="InterPro" id="IPR020806">
    <property type="entry name" value="PKS_PP-bd"/>
</dbReference>
<dbReference type="Gene3D" id="3.90.180.10">
    <property type="entry name" value="Medium-chain alcohol dehydrogenases, catalytic domain"/>
    <property type="match status" value="1"/>
</dbReference>
<dbReference type="Pfam" id="PF02801">
    <property type="entry name" value="Ketoacyl-synt_C"/>
    <property type="match status" value="1"/>
</dbReference>
<protein>
    <submittedName>
        <fullName evidence="7">Polyketide synthase</fullName>
    </submittedName>
</protein>
<keyword evidence="3" id="KW-0808">Transferase</keyword>
<dbReference type="PROSITE" id="PS00606">
    <property type="entry name" value="KS3_1"/>
    <property type="match status" value="1"/>
</dbReference>
<dbReference type="Pfam" id="PF00550">
    <property type="entry name" value="PP-binding"/>
    <property type="match status" value="2"/>
</dbReference>
<dbReference type="Proteomes" id="UP000316726">
    <property type="component" value="Chromosome 8"/>
</dbReference>
<dbReference type="InterPro" id="IPR018201">
    <property type="entry name" value="Ketoacyl_synth_AS"/>
</dbReference>
<feature type="domain" description="Carrier" evidence="5">
    <location>
        <begin position="1946"/>
        <end position="2023"/>
    </location>
</feature>
<dbReference type="SUPFAM" id="SSF51735">
    <property type="entry name" value="NAD(P)-binding Rossmann-fold domains"/>
    <property type="match status" value="3"/>
</dbReference>
<dbReference type="Gene3D" id="1.10.1200.10">
    <property type="entry name" value="ACP-like"/>
    <property type="match status" value="2"/>
</dbReference>
<dbReference type="InterPro" id="IPR036736">
    <property type="entry name" value="ACP-like_sf"/>
</dbReference>
<dbReference type="PROSITE" id="PS50075">
    <property type="entry name" value="CARRIER"/>
    <property type="match status" value="2"/>
</dbReference>
<dbReference type="InterPro" id="IPR014030">
    <property type="entry name" value="Ketoacyl_synth_N"/>
</dbReference>
<evidence type="ECO:0000313" key="8">
    <source>
        <dbReference type="Proteomes" id="UP000316726"/>
    </source>
</evidence>
<dbReference type="InterPro" id="IPR057326">
    <property type="entry name" value="KR_dom"/>
</dbReference>
<dbReference type="CDD" id="cd00833">
    <property type="entry name" value="PKS"/>
    <property type="match status" value="1"/>
</dbReference>
<dbReference type="InterPro" id="IPR020843">
    <property type="entry name" value="ER"/>
</dbReference>
<dbReference type="Gene3D" id="3.40.50.720">
    <property type="entry name" value="NAD(P)-binding Rossmann-like Domain"/>
    <property type="match status" value="3"/>
</dbReference>
<evidence type="ECO:0000256" key="3">
    <source>
        <dbReference type="ARBA" id="ARBA00022679"/>
    </source>
</evidence>
<dbReference type="GO" id="GO:0004312">
    <property type="term" value="F:fatty acid synthase activity"/>
    <property type="evidence" value="ECO:0007669"/>
    <property type="project" value="TreeGrafter"/>
</dbReference>
<dbReference type="PROSITE" id="PS00012">
    <property type="entry name" value="PHOSPHOPANTETHEINE"/>
    <property type="match status" value="2"/>
</dbReference>
<dbReference type="SMART" id="SM00825">
    <property type="entry name" value="PKS_KS"/>
    <property type="match status" value="1"/>
</dbReference>
<dbReference type="PANTHER" id="PTHR43775">
    <property type="entry name" value="FATTY ACID SYNTHASE"/>
    <property type="match status" value="1"/>
</dbReference>
<feature type="domain" description="Ketosynthase family 3 (KS3)" evidence="6">
    <location>
        <begin position="798"/>
        <end position="1231"/>
    </location>
</feature>
<dbReference type="SUPFAM" id="SSF47336">
    <property type="entry name" value="ACP-like"/>
    <property type="match status" value="2"/>
</dbReference>
<dbReference type="STRING" id="1764295.A0A5B8MSB9"/>
<dbReference type="InterPro" id="IPR011032">
    <property type="entry name" value="GroES-like_sf"/>
</dbReference>
<dbReference type="SMART" id="SM00829">
    <property type="entry name" value="PKS_ER"/>
    <property type="match status" value="1"/>
</dbReference>
<dbReference type="SMART" id="SM00823">
    <property type="entry name" value="PKS_PP"/>
    <property type="match status" value="2"/>
</dbReference>
<evidence type="ECO:0000256" key="1">
    <source>
        <dbReference type="ARBA" id="ARBA00022450"/>
    </source>
</evidence>
<dbReference type="GO" id="GO:0031177">
    <property type="term" value="F:phosphopantetheine binding"/>
    <property type="evidence" value="ECO:0007669"/>
    <property type="project" value="InterPro"/>
</dbReference>
<dbReference type="InterPro" id="IPR016039">
    <property type="entry name" value="Thiolase-like"/>
</dbReference>
<dbReference type="Pfam" id="PF08659">
    <property type="entry name" value="KR"/>
    <property type="match status" value="2"/>
</dbReference>
<evidence type="ECO:0000313" key="7">
    <source>
        <dbReference type="EMBL" id="QDZ22814.1"/>
    </source>
</evidence>
<evidence type="ECO:0000259" key="5">
    <source>
        <dbReference type="PROSITE" id="PS50075"/>
    </source>
</evidence>
<proteinExistence type="predicted"/>
<sequence length="2194" mass="236474">MLQALQVRSQQFCFDISVPSVPPNFAPVSMERLCTAQSLSSMMRTSCLEGNLSVHCIRMPDIYECSSDVSGGMDLIGKCPTETDVAGGEQYNFQSTAVSPFMFSRKFEWTPPPYHVHSAPRGLVSSLKIKRQQPVALHENAVEICVRSIGLNFRDLLNVLGLYPGPPGYDPGLCGGDAAGTVVNVNQHGGHPFCLGSSVFGFTPGGVGSGGLGSNAVTPSILLAPVPPACNFDHAAMLPTAFVANAVAWEAMLSRFDKIESILVHGASGGIGLAAIELSKLADVRVYGTCSTALKRTFVRSLSIQSVMDSRSTKFVSEIASQQSRCIQSVINFATNPGMVAGSLSLLERGGMFVELSKTNIWHPFCAPVDRQDISMNLVSVGAARADNMHYHSLPLVSICLQQLAVLLTEGKVKSSSHTSYKLKEVSSAFKTLLHSKFVGKAVICADRTLDDLRNLHGLIYGGQGALGVLFARWCIAQGMQKLLLGSQSGHTRSARAAAEMSHSESEVLFMKANIACQDNLCSSPLLQTETNELIVLHGAGILRDATVLQQRYDQVMSVFSPKCRGVQNASNTSWSLAVHTDIGFSSIAALLGSAGQIAYSAANAYLDSYMTSSHSFGKSSYSIQWGAWGNIGMARSMGMKERLLRLGMAPVHPMDGLFSFELLLQRCIIPISPVFAVAPITWKKFSKAVNFQPQLCRAAKEEESFEAIIEGERKSRQPQEEMVSSQTIRKMQEDVQNVVYSILGSQVPIDSPLVAAGIDSLGAVELRNSLENVLGVALPGTLVFDYPSISAIVSYMAPNTTVQVQAKEITRGATRKEYLHYIVDIASQLPYAREARKGTACDAISLVPVDRWDANEGHGSKLDYNFGGFMTDVHMFDYSAFSFTKSEAMATDPQQRLLLKLSASCLVDDSRKSCGSFVGIATHDHSALIQHFKLPLTPYIATGTGLSVAAGRLSYQFGLNGPALSIDTACSSSLVGVHMAYTNFLHGTMSSALCSGVNVMISKWVTGIFDAASLLSEEGRCKALDNTADGYVRAEACTCLRIVQSEEIVDNAVLFSGSSVNQDGRASSLTAPNGPSQKAVIAEAHIFADIDANDLMSIFLHGTGTALGDPIEITSLHDYFSRQSQESAIQPKIISADKSNIGHAEAAAGLAGFYLAQKSIFKKHSLPISHLRTLNRHISYMLDSIASDTSEFMLMPRETYSCPQNDNRTRSVGINSFAFQGTNAHIVCSEAQDQLHSSIEKKYSIWQESKESLNRGEFTCAVFQSFRYPSEGILLVEGENLKVSKVSEVVSELHGRKFLPCSTAITIVHEVLDAFLEYSTTALVTDCNFMELFAVGECNSKSIMKYATRCTISINATGKVILHLSNEHVHNLSLLDGHVSTPPTQLIHAENPRYGADIAFNCGPYFESYANIAKPYLSTPHAQIDSSLHLMDSVTSSSSDGFELQARIPASVEACILSTSSLGVSLHAVGSATEVGRVTQSSQIDASPCLVDKLSFRVISSKEDISIPTVGGVSSSRDILDACKLYNICWYAQTPVVSSDVLTASEPATQLHVEESAICPHHILAGMQDLVEKGTDALWMHSSGSLDTSASPAGLHKDHGASGYMSWAMLRSIALECTSVQCGGVDTSPLHPSASARGLQFSSKSYAMDVTVDVFGCSMDNGSLYLPQLTLQRDTTQTHAVMNSSHHLGKGRRHVVTGGLSGIGQMVGGWCVRSSLGSSLGLLGRTGKSRTCPEELRAGDMSVSMARCDVSVREEASWWMMERCDDLYPLGMVVHAAGVLLSASLKLQDISSLLTCMAPKVQFLNFVSEVLDGVALVTFSSLSSVFGNSGNVNYAAANAVVDLLSSRSFSMGSCVHAIQWGAIAGIGMMTKFEGRNSSTIEYISPVSCLAYLEQRMKSANIQSTVSASTRAYIETISKINESFQRLVGIEKSLKSQKQPQRLHNNATTGKEEVQRNIQTQINSIIGRDIEPNCTLMEAGLDSLGVVELRNTISSSVGVQLPSTVILDYPSINALTTFICGELGLQEGKSVQELHEVLPSAEMGVTRCVALNSFSALLPVATTMKPGAGIGDAITSVPFGRWDLERSEAMMPSGQLTARFAGLLKDVSTFDTACFGMSVTEASLCDPQQRLLLQVSWESMQSCVLNDAQDSSNIQRRREKMGVYVGIEHMEYNGLMKDHNMPLSPLMQQVVLSV</sequence>
<dbReference type="InterPro" id="IPR006162">
    <property type="entry name" value="Ppantetheine_attach_site"/>
</dbReference>
<dbReference type="InterPro" id="IPR013968">
    <property type="entry name" value="PKS_KR"/>
</dbReference>
<name>A0A5B8MSB9_9CHLO</name>
<dbReference type="GO" id="GO:0016491">
    <property type="term" value="F:oxidoreductase activity"/>
    <property type="evidence" value="ECO:0007669"/>
    <property type="project" value="InterPro"/>
</dbReference>
<organism evidence="7 8">
    <name type="scientific">Chloropicon primus</name>
    <dbReference type="NCBI Taxonomy" id="1764295"/>
    <lineage>
        <taxon>Eukaryota</taxon>
        <taxon>Viridiplantae</taxon>
        <taxon>Chlorophyta</taxon>
        <taxon>Chloropicophyceae</taxon>
        <taxon>Chloropicales</taxon>
        <taxon>Chloropicaceae</taxon>
        <taxon>Chloropicon</taxon>
    </lineage>
</organism>
<evidence type="ECO:0000259" key="6">
    <source>
        <dbReference type="PROSITE" id="PS52004"/>
    </source>
</evidence>
<dbReference type="InterPro" id="IPR050091">
    <property type="entry name" value="PKS_NRPS_Biosynth_Enz"/>
</dbReference>
<dbReference type="SUPFAM" id="SSF53901">
    <property type="entry name" value="Thiolase-like"/>
    <property type="match status" value="2"/>
</dbReference>
<feature type="domain" description="Carrier" evidence="5">
    <location>
        <begin position="723"/>
        <end position="801"/>
    </location>
</feature>
<keyword evidence="1" id="KW-0596">Phosphopantetheine</keyword>
<keyword evidence="2" id="KW-0597">Phosphoprotein</keyword>
<dbReference type="PANTHER" id="PTHR43775:SF37">
    <property type="entry name" value="SI:DKEY-61P9.11"/>
    <property type="match status" value="1"/>
</dbReference>
<dbReference type="CDD" id="cd05195">
    <property type="entry name" value="enoyl_red"/>
    <property type="match status" value="1"/>
</dbReference>
<dbReference type="EMBL" id="CP031041">
    <property type="protein sequence ID" value="QDZ22814.1"/>
    <property type="molecule type" value="Genomic_DNA"/>
</dbReference>
<dbReference type="SUPFAM" id="SSF50129">
    <property type="entry name" value="GroES-like"/>
    <property type="match status" value="1"/>
</dbReference>
<keyword evidence="4" id="KW-0511">Multifunctional enzyme</keyword>
<evidence type="ECO:0000256" key="4">
    <source>
        <dbReference type="ARBA" id="ARBA00023268"/>
    </source>
</evidence>
<dbReference type="PROSITE" id="PS52004">
    <property type="entry name" value="KS3_2"/>
    <property type="match status" value="1"/>
</dbReference>
<dbReference type="InterPro" id="IPR014031">
    <property type="entry name" value="Ketoacyl_synth_C"/>
</dbReference>
<dbReference type="SMART" id="SM00822">
    <property type="entry name" value="PKS_KR"/>
    <property type="match status" value="1"/>
</dbReference>
<reference evidence="7 8" key="1">
    <citation type="submission" date="2018-07" db="EMBL/GenBank/DDBJ databases">
        <title>The complete nuclear genome of the prasinophyte Chloropicon primus (CCMP1205).</title>
        <authorList>
            <person name="Pombert J.-F."/>
            <person name="Otis C."/>
            <person name="Turmel M."/>
            <person name="Lemieux C."/>
        </authorList>
    </citation>
    <scope>NUCLEOTIDE SEQUENCE [LARGE SCALE GENOMIC DNA]</scope>
    <source>
        <strain evidence="7 8">CCMP1205</strain>
    </source>
</reference>
<dbReference type="InterPro" id="IPR020841">
    <property type="entry name" value="PKS_Beta-ketoAc_synthase_dom"/>
</dbReference>
<dbReference type="GO" id="GO:0006633">
    <property type="term" value="P:fatty acid biosynthetic process"/>
    <property type="evidence" value="ECO:0007669"/>
    <property type="project" value="InterPro"/>
</dbReference>
<dbReference type="InterPro" id="IPR036291">
    <property type="entry name" value="NAD(P)-bd_dom_sf"/>
</dbReference>
<gene>
    <name evidence="7" type="ORF">A3770_08p53320</name>
</gene>
<dbReference type="Pfam" id="PF13602">
    <property type="entry name" value="ADH_zinc_N_2"/>
    <property type="match status" value="1"/>
</dbReference>